<gene>
    <name evidence="1" type="ORF">ACFQGP_01540</name>
</gene>
<keyword evidence="2" id="KW-1185">Reference proteome</keyword>
<evidence type="ECO:0000313" key="2">
    <source>
        <dbReference type="Proteomes" id="UP001596289"/>
    </source>
</evidence>
<accession>A0ABW1RDS4</accession>
<reference evidence="2" key="1">
    <citation type="journal article" date="2019" name="Int. J. Syst. Evol. Microbiol.">
        <title>The Global Catalogue of Microorganisms (GCM) 10K type strain sequencing project: providing services to taxonomists for standard genome sequencing and annotation.</title>
        <authorList>
            <consortium name="The Broad Institute Genomics Platform"/>
            <consortium name="The Broad Institute Genome Sequencing Center for Infectious Disease"/>
            <person name="Wu L."/>
            <person name="Ma J."/>
        </authorList>
    </citation>
    <scope>NUCLEOTIDE SEQUENCE [LARGE SCALE GENOMIC DNA]</scope>
    <source>
        <strain evidence="2">CCM 8904</strain>
    </source>
</reference>
<dbReference type="EMBL" id="JBHSSL010000014">
    <property type="protein sequence ID" value="MFC6169269.1"/>
    <property type="molecule type" value="Genomic_DNA"/>
</dbReference>
<dbReference type="RefSeq" id="WP_125552310.1">
    <property type="nucleotide sequence ID" value="NZ_JBHSSL010000014.1"/>
</dbReference>
<proteinExistence type="predicted"/>
<comment type="caution">
    <text evidence="1">The sequence shown here is derived from an EMBL/GenBank/DDBJ whole genome shotgun (WGS) entry which is preliminary data.</text>
</comment>
<dbReference type="Proteomes" id="UP001596289">
    <property type="component" value="Unassembled WGS sequence"/>
</dbReference>
<name>A0ABW1RDS4_9LACO</name>
<sequence>MQHSIPMIDQEKFITDYNNNILSCYQVAPEVLIKNITKRILGNPDAILIFGILPRKSVNGRGNKFIFSLVESKTGLQIYYGWSPVNKIDNLNRDFFVLCHD</sequence>
<organism evidence="1 2">
    <name type="scientific">Loigolactobacillus jiayinensis</name>
    <dbReference type="NCBI Taxonomy" id="2486016"/>
    <lineage>
        <taxon>Bacteria</taxon>
        <taxon>Bacillati</taxon>
        <taxon>Bacillota</taxon>
        <taxon>Bacilli</taxon>
        <taxon>Lactobacillales</taxon>
        <taxon>Lactobacillaceae</taxon>
        <taxon>Loigolactobacillus</taxon>
    </lineage>
</organism>
<evidence type="ECO:0000313" key="1">
    <source>
        <dbReference type="EMBL" id="MFC6169269.1"/>
    </source>
</evidence>
<protein>
    <submittedName>
        <fullName evidence="1">Uncharacterized protein</fullName>
    </submittedName>
</protein>